<dbReference type="RefSeq" id="XP_017303343.1">
    <property type="nucleotide sequence ID" value="XM_017447854.2"/>
</dbReference>
<keyword evidence="2" id="KW-1185">Reference proteome</keyword>
<reference evidence="3" key="1">
    <citation type="submission" date="2025-08" db="UniProtKB">
        <authorList>
            <consortium name="RefSeq"/>
        </authorList>
    </citation>
    <scope>IDENTIFICATION</scope>
</reference>
<protein>
    <submittedName>
        <fullName evidence="3">Uncharacterized protein LOC108253593 isoform X2</fullName>
    </submittedName>
</protein>
<organism evidence="2 3">
    <name type="scientific">Diaphorina citri</name>
    <name type="common">Asian citrus psyllid</name>
    <dbReference type="NCBI Taxonomy" id="121845"/>
    <lineage>
        <taxon>Eukaryota</taxon>
        <taxon>Metazoa</taxon>
        <taxon>Ecdysozoa</taxon>
        <taxon>Arthropoda</taxon>
        <taxon>Hexapoda</taxon>
        <taxon>Insecta</taxon>
        <taxon>Pterygota</taxon>
        <taxon>Neoptera</taxon>
        <taxon>Paraneoptera</taxon>
        <taxon>Hemiptera</taxon>
        <taxon>Sternorrhyncha</taxon>
        <taxon>Psylloidea</taxon>
        <taxon>Psyllidae</taxon>
        <taxon>Diaphorininae</taxon>
        <taxon>Diaphorina</taxon>
    </lineage>
</organism>
<proteinExistence type="predicted"/>
<evidence type="ECO:0000256" key="1">
    <source>
        <dbReference type="SAM" id="MobiDB-lite"/>
    </source>
</evidence>
<feature type="compositionally biased region" description="Polar residues" evidence="1">
    <location>
        <begin position="85"/>
        <end position="103"/>
    </location>
</feature>
<accession>A0A1S4EME0</accession>
<dbReference type="Proteomes" id="UP000079169">
    <property type="component" value="Unplaced"/>
</dbReference>
<gene>
    <name evidence="3" type="primary">LOC108253593</name>
</gene>
<name>A0A1S4EME0_DIACI</name>
<dbReference type="AlphaFoldDB" id="A0A1S4EME0"/>
<dbReference type="GeneID" id="108253593"/>
<evidence type="ECO:0000313" key="2">
    <source>
        <dbReference type="Proteomes" id="UP000079169"/>
    </source>
</evidence>
<evidence type="ECO:0000313" key="3">
    <source>
        <dbReference type="RefSeq" id="XP_017303343.1"/>
    </source>
</evidence>
<sequence length="111" mass="12577">MYLHKPDKYKKKIRSYIQMYATPDKLEASESKPNPFLSFLPILNPIPTLARFYPILAKFTSMACLRLALLRKVLLSNPSQVHIHGLSQTSSAPQGPSIQSWPSSHPWLVSD</sequence>
<feature type="region of interest" description="Disordered" evidence="1">
    <location>
        <begin position="85"/>
        <end position="111"/>
    </location>
</feature>